<protein>
    <submittedName>
        <fullName evidence="2">ImmA/IrrE family metallo-endopeptidase</fullName>
    </submittedName>
</protein>
<evidence type="ECO:0000313" key="3">
    <source>
        <dbReference type="Proteomes" id="UP000721045"/>
    </source>
</evidence>
<dbReference type="Proteomes" id="UP000721045">
    <property type="component" value="Unassembled WGS sequence"/>
</dbReference>
<accession>A0A930RE39</accession>
<dbReference type="AlphaFoldDB" id="A0A930RE39"/>
<comment type="caution">
    <text evidence="2">The sequence shown here is derived from an EMBL/GenBank/DDBJ whole genome shotgun (WGS) entry which is preliminary data.</text>
</comment>
<dbReference type="EMBL" id="JABZYP010000050">
    <property type="protein sequence ID" value="MBF1713790.1"/>
    <property type="molecule type" value="Genomic_DNA"/>
</dbReference>
<name>A0A930RE39_STRIT</name>
<evidence type="ECO:0000313" key="2">
    <source>
        <dbReference type="EMBL" id="MBF1713790.1"/>
    </source>
</evidence>
<feature type="domain" description="IrrE N-terminal-like" evidence="1">
    <location>
        <begin position="84"/>
        <end position="207"/>
    </location>
</feature>
<dbReference type="Pfam" id="PF06114">
    <property type="entry name" value="Peptidase_M78"/>
    <property type="match status" value="1"/>
</dbReference>
<dbReference type="Gene3D" id="1.10.10.2910">
    <property type="match status" value="1"/>
</dbReference>
<evidence type="ECO:0000259" key="1">
    <source>
        <dbReference type="Pfam" id="PF06114"/>
    </source>
</evidence>
<reference evidence="2" key="1">
    <citation type="submission" date="2020-04" db="EMBL/GenBank/DDBJ databases">
        <title>Deep metagenomics examines the oral microbiome during advanced dental caries in children, revealing novel taxa and co-occurrences with host molecules.</title>
        <authorList>
            <person name="Baker J.L."/>
            <person name="Morton J.T."/>
            <person name="Dinis M."/>
            <person name="Alvarez R."/>
            <person name="Tran N.C."/>
            <person name="Knight R."/>
            <person name="Edlund A."/>
        </authorList>
    </citation>
    <scope>NUCLEOTIDE SEQUENCE</scope>
    <source>
        <strain evidence="2">JCVI_23_bin.22</strain>
    </source>
</reference>
<dbReference type="InterPro" id="IPR010359">
    <property type="entry name" value="IrrE_HExxH"/>
</dbReference>
<proteinExistence type="predicted"/>
<sequence length="214" mass="25485">MLININKIKDLKKNDNLSYKSLLESEDLYKEEIFNEKTNTRIEEYRKAIEDIIDKNNDNQEVKKIDIVSIIKAYKKFNGPRFFKSSGMTVDAFYDSKGKKVYINKYLSNEDRHYACAHELAHYLFEDSSAYLDRNQSFSRPSYEAKANQFAYETLLPEKLLENIIIEYKNEKCDSDLNKMFNKDVNELIKYISDKTDVSEFAVYKRLKFLHYIY</sequence>
<organism evidence="2 3">
    <name type="scientific">Streptococcus intermedius</name>
    <dbReference type="NCBI Taxonomy" id="1338"/>
    <lineage>
        <taxon>Bacteria</taxon>
        <taxon>Bacillati</taxon>
        <taxon>Bacillota</taxon>
        <taxon>Bacilli</taxon>
        <taxon>Lactobacillales</taxon>
        <taxon>Streptococcaceae</taxon>
        <taxon>Streptococcus</taxon>
        <taxon>Streptococcus anginosus group</taxon>
    </lineage>
</organism>
<gene>
    <name evidence="2" type="ORF">HXO88_08730</name>
</gene>